<name>A0A1J5SHU1_9ZZZZ</name>
<evidence type="ECO:0008006" key="2">
    <source>
        <dbReference type="Google" id="ProtNLM"/>
    </source>
</evidence>
<dbReference type="SUPFAM" id="SSF50969">
    <property type="entry name" value="YVTN repeat-like/Quinoprotein amine dehydrogenase"/>
    <property type="match status" value="1"/>
</dbReference>
<dbReference type="Gene3D" id="2.130.10.10">
    <property type="entry name" value="YVTN repeat-like/Quinoprotein amine dehydrogenase"/>
    <property type="match status" value="1"/>
</dbReference>
<accession>A0A1J5SHU1</accession>
<dbReference type="PANTHER" id="PTHR47197:SF3">
    <property type="entry name" value="DIHYDRO-HEME D1 DEHYDROGENASE"/>
    <property type="match status" value="1"/>
</dbReference>
<dbReference type="EMBL" id="MLJW01000103">
    <property type="protein sequence ID" value="OIQ99693.1"/>
    <property type="molecule type" value="Genomic_DNA"/>
</dbReference>
<dbReference type="InterPro" id="IPR011044">
    <property type="entry name" value="Quino_amine_DH_bsu"/>
</dbReference>
<proteinExistence type="predicted"/>
<dbReference type="PANTHER" id="PTHR47197">
    <property type="entry name" value="PROTEIN NIRF"/>
    <property type="match status" value="1"/>
</dbReference>
<organism evidence="1">
    <name type="scientific">mine drainage metagenome</name>
    <dbReference type="NCBI Taxonomy" id="410659"/>
    <lineage>
        <taxon>unclassified sequences</taxon>
        <taxon>metagenomes</taxon>
        <taxon>ecological metagenomes</taxon>
    </lineage>
</organism>
<dbReference type="InterPro" id="IPR051200">
    <property type="entry name" value="Host-pathogen_enzymatic-act"/>
</dbReference>
<gene>
    <name evidence="1" type="ORF">GALL_182720</name>
</gene>
<protein>
    <recommendedName>
        <fullName evidence="2">Quinohemoprotein amine dehydrogenase subunit beta</fullName>
    </recommendedName>
</protein>
<dbReference type="AlphaFoldDB" id="A0A1J5SHU1"/>
<sequence>MKYWLVLLLAFCSLTATAKDYLITASRPNTLHVIDLAARKVIHNFVIPGPGIASAISVVDGGKVAYVLTNHNESVAGIDLDTGKQVFRADMSDGNVRVKSMLALAESLDGKLLYVYQIPTRLNRNDYQVLPTRIAVYSTAAGLDAQPLRVFPAPRRISLLAPTAKGKLIGLGWDLYLFNPATGAIEKTFPLRHWQRKGYGEPDILDFWPQFERAHMLSTPYYVPRTDVAATSPDAEQVGVLTFDLDKEVMKTTEVGAADVGFFSSVVNPVDKNQVFAMMNQLCKIDLASGKIVKRVDMEHTHYAINISPDGKELYLGGTIDSVSVYDSASLKKLAVIAIPGGSDQGAASLRVIQR</sequence>
<dbReference type="InterPro" id="IPR023879">
    <property type="entry name" value="QH-AmDH_bsu"/>
</dbReference>
<reference evidence="1" key="1">
    <citation type="submission" date="2016-10" db="EMBL/GenBank/DDBJ databases">
        <title>Sequence of Gallionella enrichment culture.</title>
        <authorList>
            <person name="Poehlein A."/>
            <person name="Muehling M."/>
            <person name="Daniel R."/>
        </authorList>
    </citation>
    <scope>NUCLEOTIDE SEQUENCE</scope>
</reference>
<dbReference type="NCBIfam" id="TIGR03907">
    <property type="entry name" value="QH_beta"/>
    <property type="match status" value="1"/>
</dbReference>
<dbReference type="InterPro" id="IPR015943">
    <property type="entry name" value="WD40/YVTN_repeat-like_dom_sf"/>
</dbReference>
<evidence type="ECO:0000313" key="1">
    <source>
        <dbReference type="EMBL" id="OIQ99693.1"/>
    </source>
</evidence>
<comment type="caution">
    <text evidence="1">The sequence shown here is derived from an EMBL/GenBank/DDBJ whole genome shotgun (WGS) entry which is preliminary data.</text>
</comment>